<dbReference type="Proteomes" id="UP000203542">
    <property type="component" value="Segment"/>
</dbReference>
<accession>A0A1R3TFP8</accession>
<reference evidence="4" key="1">
    <citation type="submission" date="2016-08" db="EMBL/GenBank/DDBJ databases">
        <authorList>
            <person name="Seilhamer J.J."/>
        </authorList>
    </citation>
    <scope>NUCLEOTIDE SEQUENCE [LARGE SCALE GENOMIC DNA]</scope>
    <source>
        <strain evidence="4">Lib01004</strain>
    </source>
</reference>
<gene>
    <name evidence="4" type="primary">UL4</name>
</gene>
<name>A0A1R3TFP8_9ALPH</name>
<dbReference type="InterPro" id="IPR004958">
    <property type="entry name" value="Herpes_UL4"/>
</dbReference>
<dbReference type="EMBL" id="LT608135">
    <property type="protein sequence ID" value="SCO83602.1"/>
    <property type="molecule type" value="Genomic_DNA"/>
</dbReference>
<evidence type="ECO:0000256" key="3">
    <source>
        <dbReference type="ARBA" id="ARBA00022562"/>
    </source>
</evidence>
<dbReference type="OrthoDB" id="20530at10239"/>
<dbReference type="GeneID" id="30902402"/>
<dbReference type="RefSeq" id="YP_009342402.1">
    <property type="nucleotide sequence ID" value="NC_033464.1"/>
</dbReference>
<evidence type="ECO:0000313" key="4">
    <source>
        <dbReference type="EMBL" id="SCO83602.1"/>
    </source>
</evidence>
<organism evidence="4">
    <name type="scientific">Spheniscid alphaherpesvirus 1</name>
    <dbReference type="NCBI Taxonomy" id="2560777"/>
    <lineage>
        <taxon>Viruses</taxon>
        <taxon>Duplodnaviria</taxon>
        <taxon>Heunggongvirae</taxon>
        <taxon>Peploviricota</taxon>
        <taxon>Herviviricetes</taxon>
        <taxon>Herpesvirales</taxon>
        <taxon>Orthoherpesviridae</taxon>
        <taxon>Alphaherpesvirinae</taxon>
        <taxon>Mardivirus</taxon>
        <taxon>Mardivirus spheniscidalpha1</taxon>
    </lineage>
</organism>
<keyword evidence="3" id="KW-1048">Host nucleus</keyword>
<protein>
    <submittedName>
        <fullName evidence="4">Nuclear protein UL4</fullName>
    </submittedName>
</protein>
<dbReference type="KEGG" id="vg:30902402"/>
<comment type="similarity">
    <text evidence="2">Belongs to the alphaherpesvirinae HHV-1 UL4 family.</text>
</comment>
<dbReference type="GO" id="GO:0042025">
    <property type="term" value="C:host cell nucleus"/>
    <property type="evidence" value="ECO:0007669"/>
    <property type="project" value="UniProtKB-SubCell"/>
</dbReference>
<evidence type="ECO:0000313" key="5">
    <source>
        <dbReference type="Proteomes" id="UP000203542"/>
    </source>
</evidence>
<proteinExistence type="inferred from homology"/>
<evidence type="ECO:0000256" key="1">
    <source>
        <dbReference type="ARBA" id="ARBA00004147"/>
    </source>
</evidence>
<evidence type="ECO:0000256" key="2">
    <source>
        <dbReference type="ARBA" id="ARBA00010784"/>
    </source>
</evidence>
<keyword evidence="5" id="KW-1185">Reference proteome</keyword>
<dbReference type="Pfam" id="PF03277">
    <property type="entry name" value="Herpes_UL4"/>
    <property type="match status" value="1"/>
</dbReference>
<comment type="subcellular location">
    <subcellularLocation>
        <location evidence="1">Host nucleus</location>
    </subcellularLocation>
</comment>
<sequence>MGAPATFITYTLRGVRSSQPWAVPDYEQIVCSCDGGTRSVTVGSLSRCDILPPGNFILQKGPAGTLLVLDCEPEFCSYLLRDCGVHYGQLSSIPWSLGVFPFSSCTVVGRDRCVDSSNACGVLTVTWLRESVYVTLTVYGSRDISRDEHGLVNDGAECDGPNAESSTLCCCGGEDSISGNDAVEVSDGMNDLLAEAIREAALNTEQYDADLTSLLNSISPKEFFADQTFVQ</sequence>